<dbReference type="InterPro" id="IPR041072">
    <property type="entry name" value="FAA_hydro_N"/>
</dbReference>
<dbReference type="GO" id="GO:0016787">
    <property type="term" value="F:hydrolase activity"/>
    <property type="evidence" value="ECO:0007669"/>
    <property type="project" value="UniProtKB-KW"/>
</dbReference>
<dbReference type="PANTHER" id="PTHR43211:SF1">
    <property type="entry name" value="BLL6422 PROTEIN"/>
    <property type="match status" value="1"/>
</dbReference>
<accession>A0A3B0YYR4</accession>
<dbReference type="PANTHER" id="PTHR43211">
    <property type="entry name" value="FUMARYLACETOACETATE HYDROLASE"/>
    <property type="match status" value="1"/>
</dbReference>
<dbReference type="InterPro" id="IPR011234">
    <property type="entry name" value="Fumarylacetoacetase-like_C"/>
</dbReference>
<reference evidence="3" key="1">
    <citation type="submission" date="2018-06" db="EMBL/GenBank/DDBJ databases">
        <authorList>
            <person name="Zhirakovskaya E."/>
        </authorList>
    </citation>
    <scope>NUCLEOTIDE SEQUENCE</scope>
</reference>
<organism evidence="3">
    <name type="scientific">hydrothermal vent metagenome</name>
    <dbReference type="NCBI Taxonomy" id="652676"/>
    <lineage>
        <taxon>unclassified sequences</taxon>
        <taxon>metagenomes</taxon>
        <taxon>ecological metagenomes</taxon>
    </lineage>
</organism>
<evidence type="ECO:0000259" key="1">
    <source>
        <dbReference type="Pfam" id="PF01557"/>
    </source>
</evidence>
<evidence type="ECO:0000313" key="3">
    <source>
        <dbReference type="EMBL" id="VAW86215.1"/>
    </source>
</evidence>
<evidence type="ECO:0000259" key="2">
    <source>
        <dbReference type="Pfam" id="PF18288"/>
    </source>
</evidence>
<dbReference type="Pfam" id="PF01557">
    <property type="entry name" value="FAA_hydrolase"/>
    <property type="match status" value="1"/>
</dbReference>
<protein>
    <submittedName>
        <fullName evidence="3">Fumarylacetoacetate hydrolase family protein</fullName>
    </submittedName>
</protein>
<dbReference type="AlphaFoldDB" id="A0A3B0YYR4"/>
<feature type="domain" description="Fumarylacetoacetase-like C-terminal" evidence="1">
    <location>
        <begin position="82"/>
        <end position="322"/>
    </location>
</feature>
<sequence length="324" mass="35368">MKLASLNTGGRDGTLIVTNRELTRYIAVPQIAATLQQALEHWPVCLPQLQEIYCELNEGTIEGCPLNFNNHSAPLPRAYQWLDGSAYLSHVERVRKARGAEMPASFLEDPLMYQGGSDTFIGPRSAIHATDEAWGIDFESEVAIVTNDVPLGTSASDAANHIRLLMLVNDVSLRNLIPSELAKGFGFIHGKPPTAFSPVAVTPDELGDHWRDSKLHLPLVTHLNGEQFGNPDAGKDMQFSFAQLIQHAARTRPLGSGTIIGSGTVSNNDLTRGCSCLAERRVLEIIEHGEATTPFMKHGDTIKIDMLDHNNNSIFGSIEQVVKA</sequence>
<gene>
    <name evidence="3" type="ORF">MNBD_GAMMA17-1460</name>
</gene>
<keyword evidence="3" id="KW-0378">Hydrolase</keyword>
<dbReference type="Pfam" id="PF18288">
    <property type="entry name" value="FAA_hydro_N_2"/>
    <property type="match status" value="1"/>
</dbReference>
<dbReference type="SUPFAM" id="SSF56529">
    <property type="entry name" value="FAH"/>
    <property type="match status" value="1"/>
</dbReference>
<proteinExistence type="predicted"/>
<name>A0A3B0YYR4_9ZZZZ</name>
<dbReference type="EMBL" id="UOFQ01000036">
    <property type="protein sequence ID" value="VAW86215.1"/>
    <property type="molecule type" value="Genomic_DNA"/>
</dbReference>
<feature type="domain" description="Fumarylacetoacetase N-terminal" evidence="2">
    <location>
        <begin position="1"/>
        <end position="77"/>
    </location>
</feature>
<dbReference type="Gene3D" id="3.90.850.10">
    <property type="entry name" value="Fumarylacetoacetase-like, C-terminal domain"/>
    <property type="match status" value="1"/>
</dbReference>
<dbReference type="InterPro" id="IPR036663">
    <property type="entry name" value="Fumarylacetoacetase_C_sf"/>
</dbReference>